<protein>
    <submittedName>
        <fullName evidence="2">T9SS type A sorting domain-containing protein</fullName>
    </submittedName>
</protein>
<dbReference type="KEGG" id="pgin:FRZ67_05260"/>
<dbReference type="NCBIfam" id="TIGR04183">
    <property type="entry name" value="Por_Secre_tail"/>
    <property type="match status" value="1"/>
</dbReference>
<accession>A0A5B8V6B8</accession>
<dbReference type="AlphaFoldDB" id="A0A5B8V6B8"/>
<keyword evidence="3" id="KW-1185">Reference proteome</keyword>
<gene>
    <name evidence="2" type="ORF">FRZ67_05260</name>
</gene>
<dbReference type="InterPro" id="IPR026444">
    <property type="entry name" value="Secre_tail"/>
</dbReference>
<dbReference type="OrthoDB" id="1001730at2"/>
<evidence type="ECO:0000313" key="3">
    <source>
        <dbReference type="Proteomes" id="UP000321533"/>
    </source>
</evidence>
<evidence type="ECO:0000259" key="1">
    <source>
        <dbReference type="Pfam" id="PF18962"/>
    </source>
</evidence>
<organism evidence="2 3">
    <name type="scientific">Panacibacter ginsenosidivorans</name>
    <dbReference type="NCBI Taxonomy" id="1813871"/>
    <lineage>
        <taxon>Bacteria</taxon>
        <taxon>Pseudomonadati</taxon>
        <taxon>Bacteroidota</taxon>
        <taxon>Chitinophagia</taxon>
        <taxon>Chitinophagales</taxon>
        <taxon>Chitinophagaceae</taxon>
        <taxon>Panacibacter</taxon>
    </lineage>
</organism>
<sequence length="78" mass="8362">MPNPLRNTTSIRYNIPADAKNASLVITDMSGKAIKQLSVKAGSGIINIDASSLNAGIYNYTLIVDGRTIEAKRMVVPK</sequence>
<dbReference type="RefSeq" id="WP_147188539.1">
    <property type="nucleotide sequence ID" value="NZ_CP042435.1"/>
</dbReference>
<evidence type="ECO:0000313" key="2">
    <source>
        <dbReference type="EMBL" id="QEC66739.1"/>
    </source>
</evidence>
<proteinExistence type="predicted"/>
<dbReference type="Proteomes" id="UP000321533">
    <property type="component" value="Chromosome"/>
</dbReference>
<dbReference type="Pfam" id="PF18962">
    <property type="entry name" value="Por_Secre_tail"/>
    <property type="match status" value="1"/>
</dbReference>
<reference evidence="2 3" key="1">
    <citation type="journal article" date="2016" name="Int. J. Syst. Evol. Microbiol.">
        <title>Panacibacter ginsenosidivorans gen. nov., sp. nov., with ginsenoside converting activity isolated from soil of a ginseng field.</title>
        <authorList>
            <person name="Siddiqi M.Z."/>
            <person name="Muhammad Shafi S."/>
            <person name="Choi K.D."/>
            <person name="Im W.T."/>
        </authorList>
    </citation>
    <scope>NUCLEOTIDE SEQUENCE [LARGE SCALE GENOMIC DNA]</scope>
    <source>
        <strain evidence="2 3">Gsoil1550</strain>
    </source>
</reference>
<dbReference type="EMBL" id="CP042435">
    <property type="protein sequence ID" value="QEC66739.1"/>
    <property type="molecule type" value="Genomic_DNA"/>
</dbReference>
<name>A0A5B8V6B8_9BACT</name>
<feature type="domain" description="Secretion system C-terminal sorting" evidence="1">
    <location>
        <begin position="2"/>
        <end position="75"/>
    </location>
</feature>